<dbReference type="InterPro" id="IPR036388">
    <property type="entry name" value="WH-like_DNA-bd_sf"/>
</dbReference>
<keyword evidence="4" id="KW-0804">Transcription</keyword>
<dbReference type="InterPro" id="IPR000847">
    <property type="entry name" value="LysR_HTH_N"/>
</dbReference>
<dbReference type="AlphaFoldDB" id="A0A556ABJ0"/>
<evidence type="ECO:0000256" key="4">
    <source>
        <dbReference type="ARBA" id="ARBA00023163"/>
    </source>
</evidence>
<dbReference type="Pfam" id="PF03466">
    <property type="entry name" value="LysR_substrate"/>
    <property type="match status" value="1"/>
</dbReference>
<keyword evidence="3" id="KW-0238">DNA-binding</keyword>
<dbReference type="OrthoDB" id="8714815at2"/>
<dbReference type="InterPro" id="IPR005119">
    <property type="entry name" value="LysR_subst-bd"/>
</dbReference>
<dbReference type="PANTHER" id="PTHR30537">
    <property type="entry name" value="HTH-TYPE TRANSCRIPTIONAL REGULATOR"/>
    <property type="match status" value="1"/>
</dbReference>
<dbReference type="PANTHER" id="PTHR30537:SF5">
    <property type="entry name" value="HTH-TYPE TRANSCRIPTIONAL ACTIVATOR TTDR-RELATED"/>
    <property type="match status" value="1"/>
</dbReference>
<organism evidence="6 7">
    <name type="scientific">Verticiella sediminum</name>
    <dbReference type="NCBI Taxonomy" id="1247510"/>
    <lineage>
        <taxon>Bacteria</taxon>
        <taxon>Pseudomonadati</taxon>
        <taxon>Pseudomonadota</taxon>
        <taxon>Betaproteobacteria</taxon>
        <taxon>Burkholderiales</taxon>
        <taxon>Alcaligenaceae</taxon>
        <taxon>Verticiella</taxon>
    </lineage>
</organism>
<dbReference type="Gene3D" id="3.40.190.290">
    <property type="match status" value="1"/>
</dbReference>
<dbReference type="InterPro" id="IPR058163">
    <property type="entry name" value="LysR-type_TF_proteobact-type"/>
</dbReference>
<evidence type="ECO:0000259" key="5">
    <source>
        <dbReference type="PROSITE" id="PS50931"/>
    </source>
</evidence>
<evidence type="ECO:0000313" key="7">
    <source>
        <dbReference type="Proteomes" id="UP000318405"/>
    </source>
</evidence>
<keyword evidence="2" id="KW-0805">Transcription regulation</keyword>
<dbReference type="GO" id="GO:0043565">
    <property type="term" value="F:sequence-specific DNA binding"/>
    <property type="evidence" value="ECO:0007669"/>
    <property type="project" value="TreeGrafter"/>
</dbReference>
<dbReference type="GO" id="GO:0006351">
    <property type="term" value="P:DNA-templated transcription"/>
    <property type="evidence" value="ECO:0007669"/>
    <property type="project" value="TreeGrafter"/>
</dbReference>
<dbReference type="SUPFAM" id="SSF53850">
    <property type="entry name" value="Periplasmic binding protein-like II"/>
    <property type="match status" value="1"/>
</dbReference>
<sequence length="315" mass="34657">MIDNLPDLNLVRVFVYLVESPNLTEAARRLGMTRSNVSRRLKLLEQHLGTQLMRRTTRHVELTQAGALLYDHASRMLSELSTARASIDSLAGAVRGDVRVRLPTGLGHLYLAPVLLAFARQHPDIALRVLINDYIGDLVSAEVDVAIKITSQPPDDHVARKLCDVAWCLCAAPDFLVRQGAPADIAALAGFDLIAPASLGRRFDLRFDAREQPLLLRVAPRLQSGDYTFLLQAVQSGLGVALLPRYAVWQQLRAGTLHEVLAQHEPAGVGDSMYLLTAPNRYPSLATRTLIGFVSENIRQQQADWARPAPGTRAL</sequence>
<name>A0A556ABJ0_9BURK</name>
<evidence type="ECO:0000313" key="6">
    <source>
        <dbReference type="EMBL" id="TSH90262.1"/>
    </source>
</evidence>
<dbReference type="Proteomes" id="UP000318405">
    <property type="component" value="Unassembled WGS sequence"/>
</dbReference>
<evidence type="ECO:0000256" key="1">
    <source>
        <dbReference type="ARBA" id="ARBA00009437"/>
    </source>
</evidence>
<dbReference type="FunFam" id="1.10.10.10:FF:000001">
    <property type="entry name" value="LysR family transcriptional regulator"/>
    <property type="match status" value="1"/>
</dbReference>
<evidence type="ECO:0000256" key="2">
    <source>
        <dbReference type="ARBA" id="ARBA00023015"/>
    </source>
</evidence>
<accession>A0A556ABJ0</accession>
<protein>
    <submittedName>
        <fullName evidence="6">LysR family transcriptional regulator</fullName>
    </submittedName>
</protein>
<dbReference type="GO" id="GO:0003700">
    <property type="term" value="F:DNA-binding transcription factor activity"/>
    <property type="evidence" value="ECO:0007669"/>
    <property type="project" value="InterPro"/>
</dbReference>
<dbReference type="Pfam" id="PF00126">
    <property type="entry name" value="HTH_1"/>
    <property type="match status" value="1"/>
</dbReference>
<dbReference type="InterPro" id="IPR036390">
    <property type="entry name" value="WH_DNA-bd_sf"/>
</dbReference>
<dbReference type="CDD" id="cd08422">
    <property type="entry name" value="PBP2_CrgA_like"/>
    <property type="match status" value="1"/>
</dbReference>
<dbReference type="EMBL" id="VLTJ01000039">
    <property type="protein sequence ID" value="TSH90262.1"/>
    <property type="molecule type" value="Genomic_DNA"/>
</dbReference>
<proteinExistence type="inferred from homology"/>
<evidence type="ECO:0000256" key="3">
    <source>
        <dbReference type="ARBA" id="ARBA00023125"/>
    </source>
</evidence>
<comment type="caution">
    <text evidence="6">The sequence shown here is derived from an EMBL/GenBank/DDBJ whole genome shotgun (WGS) entry which is preliminary data.</text>
</comment>
<dbReference type="SUPFAM" id="SSF46785">
    <property type="entry name" value="Winged helix' DNA-binding domain"/>
    <property type="match status" value="1"/>
</dbReference>
<keyword evidence="7" id="KW-1185">Reference proteome</keyword>
<feature type="domain" description="HTH lysR-type" evidence="5">
    <location>
        <begin position="6"/>
        <end position="63"/>
    </location>
</feature>
<reference evidence="6 7" key="1">
    <citation type="submission" date="2019-07" db="EMBL/GenBank/DDBJ databases">
        <title>Qingshengfaniella alkalisoli gen. nov., sp. nov., isolated from saline soil.</title>
        <authorList>
            <person name="Xu L."/>
            <person name="Huang X.-X."/>
            <person name="Sun J.-Q."/>
        </authorList>
    </citation>
    <scope>NUCLEOTIDE SEQUENCE [LARGE SCALE GENOMIC DNA]</scope>
    <source>
        <strain evidence="6 7">DSM 27279</strain>
    </source>
</reference>
<dbReference type="RefSeq" id="WP_143950177.1">
    <property type="nucleotide sequence ID" value="NZ_BAABMB010000003.1"/>
</dbReference>
<gene>
    <name evidence="6" type="ORF">FOZ76_20730</name>
</gene>
<comment type="similarity">
    <text evidence="1">Belongs to the LysR transcriptional regulatory family.</text>
</comment>
<dbReference type="Gene3D" id="1.10.10.10">
    <property type="entry name" value="Winged helix-like DNA-binding domain superfamily/Winged helix DNA-binding domain"/>
    <property type="match status" value="1"/>
</dbReference>
<dbReference type="PROSITE" id="PS50931">
    <property type="entry name" value="HTH_LYSR"/>
    <property type="match status" value="1"/>
</dbReference>